<dbReference type="AlphaFoldDB" id="A0A177HXV5"/>
<dbReference type="InterPro" id="IPR038063">
    <property type="entry name" value="Transpep_catalytic_dom"/>
</dbReference>
<dbReference type="GO" id="GO:0071555">
    <property type="term" value="P:cell wall organization"/>
    <property type="evidence" value="ECO:0007669"/>
    <property type="project" value="UniProtKB-KW"/>
</dbReference>
<keyword evidence="2" id="KW-0808">Transferase</keyword>
<dbReference type="UniPathway" id="UPA00219"/>
<reference evidence="8 9" key="1">
    <citation type="submission" date="2015-12" db="EMBL/GenBank/DDBJ databases">
        <title>Genome sequence of Streptomyces sp. G25.</title>
        <authorList>
            <person name="Poehlein A."/>
            <person name="Roettig A."/>
            <person name="Hiessl S."/>
            <person name="Hauschild P."/>
            <person name="Schauer J."/>
            <person name="Madkour M.H."/>
            <person name="Al-Ansari A.M."/>
            <person name="Almakishah N.H."/>
            <person name="Steinbuechel A."/>
            <person name="Daniel R."/>
        </authorList>
    </citation>
    <scope>NUCLEOTIDE SEQUENCE [LARGE SCALE GENOMIC DNA]</scope>
    <source>
        <strain evidence="9">G25(2015)</strain>
    </source>
</reference>
<evidence type="ECO:0000256" key="4">
    <source>
        <dbReference type="ARBA" id="ARBA00022984"/>
    </source>
</evidence>
<evidence type="ECO:0000256" key="1">
    <source>
        <dbReference type="ARBA" id="ARBA00004752"/>
    </source>
</evidence>
<dbReference type="SUPFAM" id="SSF141523">
    <property type="entry name" value="L,D-transpeptidase catalytic domain-like"/>
    <property type="match status" value="1"/>
</dbReference>
<keyword evidence="5" id="KW-0961">Cell wall biogenesis/degradation</keyword>
<dbReference type="Gene3D" id="2.40.440.10">
    <property type="entry name" value="L,D-transpeptidase catalytic domain-like"/>
    <property type="match status" value="1"/>
</dbReference>
<evidence type="ECO:0000259" key="7">
    <source>
        <dbReference type="Pfam" id="PF03734"/>
    </source>
</evidence>
<organism evidence="8 9">
    <name type="scientific">Streptomyces jeddahensis</name>
    <dbReference type="NCBI Taxonomy" id="1716141"/>
    <lineage>
        <taxon>Bacteria</taxon>
        <taxon>Bacillati</taxon>
        <taxon>Actinomycetota</taxon>
        <taxon>Actinomycetes</taxon>
        <taxon>Kitasatosporales</taxon>
        <taxon>Streptomycetaceae</taxon>
        <taxon>Streptomyces</taxon>
    </lineage>
</organism>
<dbReference type="GO" id="GO:0008360">
    <property type="term" value="P:regulation of cell shape"/>
    <property type="evidence" value="ECO:0007669"/>
    <property type="project" value="UniProtKB-KW"/>
</dbReference>
<dbReference type="InterPro" id="IPR005490">
    <property type="entry name" value="LD_TPept_cat_dom"/>
</dbReference>
<gene>
    <name evidence="8" type="ORF">STSP_11900</name>
</gene>
<comment type="caution">
    <text evidence="8">The sequence shown here is derived from an EMBL/GenBank/DDBJ whole genome shotgun (WGS) entry which is preliminary data.</text>
</comment>
<dbReference type="GO" id="GO:0009252">
    <property type="term" value="P:peptidoglycan biosynthetic process"/>
    <property type="evidence" value="ECO:0007669"/>
    <property type="project" value="UniProtKB-UniPathway"/>
</dbReference>
<evidence type="ECO:0000256" key="2">
    <source>
        <dbReference type="ARBA" id="ARBA00022679"/>
    </source>
</evidence>
<sequence>MTGRRHHRRLHDHLHIGAQQIVKVDLDGHQLTLVRDGETVRRIPVSGGTSGGDKRSWRGTAVLMAKEGTQQREPAGARSSERPGSAPPGRP</sequence>
<feature type="domain" description="L,D-TPase catalytic" evidence="7">
    <location>
        <begin position="20"/>
        <end position="72"/>
    </location>
</feature>
<accession>A0A177HXV5</accession>
<protein>
    <recommendedName>
        <fullName evidence="7">L,D-TPase catalytic domain-containing protein</fullName>
    </recommendedName>
</protein>
<keyword evidence="4" id="KW-0573">Peptidoglycan synthesis</keyword>
<dbReference type="Proteomes" id="UP000077381">
    <property type="component" value="Unassembled WGS sequence"/>
</dbReference>
<dbReference type="Pfam" id="PF03734">
    <property type="entry name" value="YkuD"/>
    <property type="match status" value="1"/>
</dbReference>
<feature type="region of interest" description="Disordered" evidence="6">
    <location>
        <begin position="66"/>
        <end position="91"/>
    </location>
</feature>
<evidence type="ECO:0000256" key="3">
    <source>
        <dbReference type="ARBA" id="ARBA00022960"/>
    </source>
</evidence>
<evidence type="ECO:0000313" key="8">
    <source>
        <dbReference type="EMBL" id="OAH15419.1"/>
    </source>
</evidence>
<name>A0A177HXV5_9ACTN</name>
<dbReference type="PATRIC" id="fig|1716141.3.peg.1257"/>
<evidence type="ECO:0000313" key="9">
    <source>
        <dbReference type="Proteomes" id="UP000077381"/>
    </source>
</evidence>
<keyword evidence="3" id="KW-0133">Cell shape</keyword>
<dbReference type="GO" id="GO:0016740">
    <property type="term" value="F:transferase activity"/>
    <property type="evidence" value="ECO:0007669"/>
    <property type="project" value="UniProtKB-KW"/>
</dbReference>
<keyword evidence="9" id="KW-1185">Reference proteome</keyword>
<dbReference type="CDD" id="cd16913">
    <property type="entry name" value="YkuD_like"/>
    <property type="match status" value="1"/>
</dbReference>
<evidence type="ECO:0000256" key="6">
    <source>
        <dbReference type="SAM" id="MobiDB-lite"/>
    </source>
</evidence>
<proteinExistence type="predicted"/>
<dbReference type="EMBL" id="LOHS01000043">
    <property type="protein sequence ID" value="OAH15419.1"/>
    <property type="molecule type" value="Genomic_DNA"/>
</dbReference>
<comment type="pathway">
    <text evidence="1">Cell wall biogenesis; peptidoglycan biosynthesis.</text>
</comment>
<evidence type="ECO:0000256" key="5">
    <source>
        <dbReference type="ARBA" id="ARBA00023316"/>
    </source>
</evidence>